<proteinExistence type="predicted"/>
<dbReference type="WBParaSite" id="MBELARI_LOCUS20815">
    <property type="protein sequence ID" value="MBELARI_LOCUS20815"/>
    <property type="gene ID" value="MBELARI_LOCUS20815"/>
</dbReference>
<reference evidence="3" key="1">
    <citation type="submission" date="2024-02" db="UniProtKB">
        <authorList>
            <consortium name="WormBaseParasite"/>
        </authorList>
    </citation>
    <scope>IDENTIFICATION</scope>
</reference>
<name>A0AAF3F2T7_9BILA</name>
<accession>A0AAF3F2T7</accession>
<protein>
    <submittedName>
        <fullName evidence="3">Uncharacterized protein</fullName>
    </submittedName>
</protein>
<dbReference type="AlphaFoldDB" id="A0AAF3F2T7"/>
<evidence type="ECO:0000313" key="3">
    <source>
        <dbReference type="WBParaSite" id="MBELARI_LOCUS20815"/>
    </source>
</evidence>
<evidence type="ECO:0000256" key="1">
    <source>
        <dbReference type="SAM" id="MobiDB-lite"/>
    </source>
</evidence>
<feature type="compositionally biased region" description="Low complexity" evidence="1">
    <location>
        <begin position="176"/>
        <end position="187"/>
    </location>
</feature>
<keyword evidence="2" id="KW-1185">Reference proteome</keyword>
<evidence type="ECO:0000313" key="2">
    <source>
        <dbReference type="Proteomes" id="UP000887575"/>
    </source>
</evidence>
<feature type="region of interest" description="Disordered" evidence="1">
    <location>
        <begin position="176"/>
        <end position="281"/>
    </location>
</feature>
<dbReference type="Proteomes" id="UP000887575">
    <property type="component" value="Unassembled WGS sequence"/>
</dbReference>
<sequence>MDFPCHECGRVEQLENLRVCLLHKHRSFAELKSLVVCNRCASSTHRNCYDHQTAIQALKEAKYEELGETIQTILRNLSIDVQQFQLLINEKIQKLTQKRDELHEVGVGRAKNLFREIAAEENMTAITTQLENIFNQVHNLIDGQAGKKKSASKLPIETPILSNAPRAVERNLSQMSISNRSESRSSIDQPPPPYSPPDLGFGGIANRPPPREPVSILSNRQPDDEPRASRSSQRRGNDGGRSVPRSASRTRFRIQGKDHTFRDLSPNGSDDESDSASVASGGIEQRINYNYQSEGYKPTKKCNIHSKHIWEVTDLSEQLLDNRYLSFKLQNRTNERMLVKFTRWEPHAKNCGGWVRFDFPSKGIREDRRYYKNSFELGRGETCQIVIDFSKVRTKLDEWAETQDPSLFPFVMMKGLTQLDSQGKFRIAFVTIRCMHTADGWIPYQAFEAPRDHICFEKEFRQEHDC</sequence>
<organism evidence="2 3">
    <name type="scientific">Mesorhabditis belari</name>
    <dbReference type="NCBI Taxonomy" id="2138241"/>
    <lineage>
        <taxon>Eukaryota</taxon>
        <taxon>Metazoa</taxon>
        <taxon>Ecdysozoa</taxon>
        <taxon>Nematoda</taxon>
        <taxon>Chromadorea</taxon>
        <taxon>Rhabditida</taxon>
        <taxon>Rhabditina</taxon>
        <taxon>Rhabditomorpha</taxon>
        <taxon>Rhabditoidea</taxon>
        <taxon>Rhabditidae</taxon>
        <taxon>Mesorhabditinae</taxon>
        <taxon>Mesorhabditis</taxon>
    </lineage>
</organism>